<evidence type="ECO:0000313" key="2">
    <source>
        <dbReference type="EMBL" id="OGK22251.1"/>
    </source>
</evidence>
<protein>
    <submittedName>
        <fullName evidence="2">Uncharacterized protein</fullName>
    </submittedName>
</protein>
<organism evidence="2 3">
    <name type="scientific">Candidatus Roizmanbacteria bacterium RIFCSPHIGHO2_01_FULL_39_8</name>
    <dbReference type="NCBI Taxonomy" id="1802033"/>
    <lineage>
        <taxon>Bacteria</taxon>
        <taxon>Candidatus Roizmaniibacteriota</taxon>
    </lineage>
</organism>
<gene>
    <name evidence="2" type="ORF">A2866_02415</name>
</gene>
<dbReference type="AlphaFoldDB" id="A0A1F7GTU4"/>
<evidence type="ECO:0000256" key="1">
    <source>
        <dbReference type="SAM" id="MobiDB-lite"/>
    </source>
</evidence>
<dbReference type="Proteomes" id="UP000177026">
    <property type="component" value="Unassembled WGS sequence"/>
</dbReference>
<proteinExistence type="predicted"/>
<evidence type="ECO:0000313" key="3">
    <source>
        <dbReference type="Proteomes" id="UP000177026"/>
    </source>
</evidence>
<feature type="region of interest" description="Disordered" evidence="1">
    <location>
        <begin position="60"/>
        <end position="81"/>
    </location>
</feature>
<dbReference type="EMBL" id="MFZI01000002">
    <property type="protein sequence ID" value="OGK22251.1"/>
    <property type="molecule type" value="Genomic_DNA"/>
</dbReference>
<name>A0A1F7GTU4_9BACT</name>
<sequence>MSLTTNVSPLRGKIDMPEGEYEGEIVDTRNEIEQIIDTIDLGEKKEFLIGIKKNYDKKLEQRKKLRHQSGKRIKKFTKKGG</sequence>
<comment type="caution">
    <text evidence="2">The sequence shown here is derived from an EMBL/GenBank/DDBJ whole genome shotgun (WGS) entry which is preliminary data.</text>
</comment>
<accession>A0A1F7GTU4</accession>
<reference evidence="2 3" key="1">
    <citation type="journal article" date="2016" name="Nat. Commun.">
        <title>Thousands of microbial genomes shed light on interconnected biogeochemical processes in an aquifer system.</title>
        <authorList>
            <person name="Anantharaman K."/>
            <person name="Brown C.T."/>
            <person name="Hug L.A."/>
            <person name="Sharon I."/>
            <person name="Castelle C.J."/>
            <person name="Probst A.J."/>
            <person name="Thomas B.C."/>
            <person name="Singh A."/>
            <person name="Wilkins M.J."/>
            <person name="Karaoz U."/>
            <person name="Brodie E.L."/>
            <person name="Williams K.H."/>
            <person name="Hubbard S.S."/>
            <person name="Banfield J.F."/>
        </authorList>
    </citation>
    <scope>NUCLEOTIDE SEQUENCE [LARGE SCALE GENOMIC DNA]</scope>
</reference>